<dbReference type="AlphaFoldDB" id="A0A975BFE0"/>
<keyword evidence="2" id="KW-1185">Reference proteome</keyword>
<dbReference type="EMBL" id="CP061800">
    <property type="protein sequence ID" value="QTA84739.1"/>
    <property type="molecule type" value="Genomic_DNA"/>
</dbReference>
<reference evidence="1" key="1">
    <citation type="journal article" date="2021" name="Microb. Physiol.">
        <title>Proteogenomic Insights into the Physiology of Marine, Sulfate-Reducing, Filamentous Desulfonema limicola and Desulfonema magnum.</title>
        <authorList>
            <person name="Schnaars V."/>
            <person name="Wohlbrand L."/>
            <person name="Scheve S."/>
            <person name="Hinrichs C."/>
            <person name="Reinhardt R."/>
            <person name="Rabus R."/>
        </authorList>
    </citation>
    <scope>NUCLEOTIDE SEQUENCE</scope>
    <source>
        <strain evidence="1">4be13</strain>
    </source>
</reference>
<sequence>MMRDIFVKILWCIFFMLLVADIQAQEPLSNVGIVQIPAGMAPDECYRLLRNGKSVEPLVRDMPVLNGDVIIPLEGKSITLIYRHPDCGQIIVSKRMTVTCDPRTLTTPEGFLNLLPDAMKKALTHKWKALVPKQTRTGENISCFPDDFLFSVWPLEGATVLHGEPILFRWANILAGTGDLPCSESKLFIISEKNPNEPIIKDMRIGELLRVDAEFQAGTSYEWYVETMKKKKSRVYHIHILGKKESDNIRSQMAEVAKKYADVCPGMRQALYLQVISDSTPELDLHADSFRLMREYKECLKNHPDAKKLLNRIHLQLVESDVTSLPVTGKLLSANAYTKADVRKSSR</sequence>
<dbReference type="RefSeq" id="WP_207681093.1">
    <property type="nucleotide sequence ID" value="NZ_CP061800.1"/>
</dbReference>
<protein>
    <submittedName>
        <fullName evidence="1">Uncharacterized protein</fullName>
    </submittedName>
</protein>
<name>A0A975BFE0_9BACT</name>
<organism evidence="1 2">
    <name type="scientific">Desulfonema magnum</name>
    <dbReference type="NCBI Taxonomy" id="45655"/>
    <lineage>
        <taxon>Bacteria</taxon>
        <taxon>Pseudomonadati</taxon>
        <taxon>Thermodesulfobacteriota</taxon>
        <taxon>Desulfobacteria</taxon>
        <taxon>Desulfobacterales</taxon>
        <taxon>Desulfococcaceae</taxon>
        <taxon>Desulfonema</taxon>
    </lineage>
</organism>
<evidence type="ECO:0000313" key="2">
    <source>
        <dbReference type="Proteomes" id="UP000663722"/>
    </source>
</evidence>
<dbReference type="KEGG" id="dmm:dnm_007390"/>
<proteinExistence type="predicted"/>
<gene>
    <name evidence="1" type="ORF">dnm_007390</name>
</gene>
<evidence type="ECO:0000313" key="1">
    <source>
        <dbReference type="EMBL" id="QTA84739.1"/>
    </source>
</evidence>
<accession>A0A975BFE0</accession>
<dbReference type="Proteomes" id="UP000663722">
    <property type="component" value="Chromosome"/>
</dbReference>